<feature type="region of interest" description="Disordered" evidence="1">
    <location>
        <begin position="1"/>
        <end position="52"/>
    </location>
</feature>
<comment type="caution">
    <text evidence="2">The sequence shown here is derived from an EMBL/GenBank/DDBJ whole genome shotgun (WGS) entry which is preliminary data.</text>
</comment>
<evidence type="ECO:0000256" key="1">
    <source>
        <dbReference type="SAM" id="MobiDB-lite"/>
    </source>
</evidence>
<accession>A0A4R3TL25</accession>
<dbReference type="Proteomes" id="UP000295773">
    <property type="component" value="Unassembled WGS sequence"/>
</dbReference>
<protein>
    <recommendedName>
        <fullName evidence="4">DNA alkylation repair enzyme</fullName>
    </recommendedName>
</protein>
<reference evidence="2 3" key="1">
    <citation type="submission" date="2019-03" db="EMBL/GenBank/DDBJ databases">
        <title>Genomic Encyclopedia of Type Strains, Phase IV (KMG-IV): sequencing the most valuable type-strain genomes for metagenomic binning, comparative biology and taxonomic classification.</title>
        <authorList>
            <person name="Goeker M."/>
        </authorList>
    </citation>
    <scope>NUCLEOTIDE SEQUENCE [LARGE SCALE GENOMIC DNA]</scope>
    <source>
        <strain evidence="2 3">DSM 29481</strain>
    </source>
</reference>
<sequence>MKGDERMLAAGKESEKETVKVVKGDHEKLSEDGSERISEDDKGRMSENKKGSILEDGVERRVEDLKRELAKKDAVATYRCLQNDPIVLKDLCDIMEYDPSALKYQAQKVVMEFAKHQPLEVFAYHDQCKRLLHHENAFLRYGMISIIAMLMQVGNQEMAACFRECYMETLMTQEIAAFGNTIKGMPALLQWFPEEEKKLLICAQNIENHVFYHHGQISIPCQMVARRQILGFLKDWFCKSAYPKEWKDFINECAMCQEDKVQKAAKQVMRMLNKKVIKE</sequence>
<proteinExistence type="predicted"/>
<dbReference type="AlphaFoldDB" id="A0A4R3TL25"/>
<evidence type="ECO:0000313" key="3">
    <source>
        <dbReference type="Proteomes" id="UP000295773"/>
    </source>
</evidence>
<keyword evidence="3" id="KW-1185">Reference proteome</keyword>
<dbReference type="EMBL" id="SMBP01000002">
    <property type="protein sequence ID" value="TCU63088.1"/>
    <property type="molecule type" value="Genomic_DNA"/>
</dbReference>
<name>A0A4R3TL25_9FIRM</name>
<evidence type="ECO:0008006" key="4">
    <source>
        <dbReference type="Google" id="ProtNLM"/>
    </source>
</evidence>
<evidence type="ECO:0000313" key="2">
    <source>
        <dbReference type="EMBL" id="TCU63088.1"/>
    </source>
</evidence>
<gene>
    <name evidence="2" type="ORF">EDD61_10291</name>
</gene>
<organism evidence="2 3">
    <name type="scientific">Longicatena caecimuris</name>
    <dbReference type="NCBI Taxonomy" id="1796635"/>
    <lineage>
        <taxon>Bacteria</taxon>
        <taxon>Bacillati</taxon>
        <taxon>Bacillota</taxon>
        <taxon>Erysipelotrichia</taxon>
        <taxon>Erysipelotrichales</taxon>
        <taxon>Erysipelotrichaceae</taxon>
        <taxon>Longicatena</taxon>
    </lineage>
</organism>